<dbReference type="OrthoDB" id="2568996at2"/>
<keyword evidence="2" id="KW-1185">Reference proteome</keyword>
<evidence type="ECO:0000313" key="2">
    <source>
        <dbReference type="Proteomes" id="UP000317369"/>
    </source>
</evidence>
<name>A0A517YXZ0_9BACT</name>
<evidence type="ECO:0000313" key="1">
    <source>
        <dbReference type="EMBL" id="QDU35069.1"/>
    </source>
</evidence>
<dbReference type="EMBL" id="CP036425">
    <property type="protein sequence ID" value="QDU35069.1"/>
    <property type="molecule type" value="Genomic_DNA"/>
</dbReference>
<protein>
    <submittedName>
        <fullName evidence="1">Uncharacterized protein</fullName>
    </submittedName>
</protein>
<sequence length="446" mass="51971">MSVFEHVCWDEQQYELPLSRDSFWDGMRKGLGRVRLHVEKHGAVDCDGNDLTEMIVTGCLFDFSYWPQVEEGRTEWMCGIAEKAGALNIVAERLLSLSDVPQIWVERSWHEKRRREVAVVLYGRGDKQMKGWVYEMFGYDEDSGWFLGWDEIVSMDGEAGLIFVCDAIGKWLLEDHDRSEDDVVVRWYDEKFGKGKANRILDKVKEEKVGVKRYLDVVEQLRERWCGERTNGLRWEDTRGEEIVKMINDGSAKRIADIRLANWGKAADEDALEMVRYAMRGEEDVAKLKKYLAVFGLREMLQIDDRILGWLADDDRELRRMTYNALGHVKDERLREIGLAKLRKKEDVVDGVYRLFKRNFLDGDEHELVAGLSVFDDAFDMHDEVLDLVDLLQGRCDGKLLRLMIFAYENTPCGECRQRVVESMEKAGCMPTWVRDEWTWDAVFSV</sequence>
<dbReference type="KEGG" id="pcor:KS4_31470"/>
<gene>
    <name evidence="1" type="ORF">KS4_31470</name>
</gene>
<proteinExistence type="predicted"/>
<dbReference type="RefSeq" id="WP_145079842.1">
    <property type="nucleotide sequence ID" value="NZ_CP036425.1"/>
</dbReference>
<accession>A0A517YXZ0</accession>
<organism evidence="1 2">
    <name type="scientific">Poriferisphaera corsica</name>
    <dbReference type="NCBI Taxonomy" id="2528020"/>
    <lineage>
        <taxon>Bacteria</taxon>
        <taxon>Pseudomonadati</taxon>
        <taxon>Planctomycetota</taxon>
        <taxon>Phycisphaerae</taxon>
        <taxon>Phycisphaerales</taxon>
        <taxon>Phycisphaeraceae</taxon>
        <taxon>Poriferisphaera</taxon>
    </lineage>
</organism>
<dbReference type="Proteomes" id="UP000317369">
    <property type="component" value="Chromosome"/>
</dbReference>
<reference evidence="1 2" key="1">
    <citation type="submission" date="2019-02" db="EMBL/GenBank/DDBJ databases">
        <title>Deep-cultivation of Planctomycetes and their phenomic and genomic characterization uncovers novel biology.</title>
        <authorList>
            <person name="Wiegand S."/>
            <person name="Jogler M."/>
            <person name="Boedeker C."/>
            <person name="Pinto D."/>
            <person name="Vollmers J."/>
            <person name="Rivas-Marin E."/>
            <person name="Kohn T."/>
            <person name="Peeters S.H."/>
            <person name="Heuer A."/>
            <person name="Rast P."/>
            <person name="Oberbeckmann S."/>
            <person name="Bunk B."/>
            <person name="Jeske O."/>
            <person name="Meyerdierks A."/>
            <person name="Storesund J.E."/>
            <person name="Kallscheuer N."/>
            <person name="Luecker S."/>
            <person name="Lage O.M."/>
            <person name="Pohl T."/>
            <person name="Merkel B.J."/>
            <person name="Hornburger P."/>
            <person name="Mueller R.-W."/>
            <person name="Bruemmer F."/>
            <person name="Labrenz M."/>
            <person name="Spormann A.M."/>
            <person name="Op den Camp H."/>
            <person name="Overmann J."/>
            <person name="Amann R."/>
            <person name="Jetten M.S.M."/>
            <person name="Mascher T."/>
            <person name="Medema M.H."/>
            <person name="Devos D.P."/>
            <person name="Kaster A.-K."/>
            <person name="Ovreas L."/>
            <person name="Rohde M."/>
            <person name="Galperin M.Y."/>
            <person name="Jogler C."/>
        </authorList>
    </citation>
    <scope>NUCLEOTIDE SEQUENCE [LARGE SCALE GENOMIC DNA]</scope>
    <source>
        <strain evidence="1 2">KS4</strain>
    </source>
</reference>
<dbReference type="AlphaFoldDB" id="A0A517YXZ0"/>